<name>A0A8H6HDP3_9AGAR</name>
<evidence type="ECO:0000256" key="1">
    <source>
        <dbReference type="SAM" id="MobiDB-lite"/>
    </source>
</evidence>
<evidence type="ECO:0000313" key="3">
    <source>
        <dbReference type="Proteomes" id="UP000521943"/>
    </source>
</evidence>
<dbReference type="AlphaFoldDB" id="A0A8H6HDP3"/>
<reference evidence="2 3" key="1">
    <citation type="submission" date="2020-07" db="EMBL/GenBank/DDBJ databases">
        <title>Comparative genomics of pyrophilous fungi reveals a link between fire events and developmental genes.</title>
        <authorList>
            <consortium name="DOE Joint Genome Institute"/>
            <person name="Steindorff A.S."/>
            <person name="Carver A."/>
            <person name="Calhoun S."/>
            <person name="Stillman K."/>
            <person name="Liu H."/>
            <person name="Lipzen A."/>
            <person name="Pangilinan J."/>
            <person name="Labutti K."/>
            <person name="Bruns T.D."/>
            <person name="Grigoriev I.V."/>
        </authorList>
    </citation>
    <scope>NUCLEOTIDE SEQUENCE [LARGE SCALE GENOMIC DNA]</scope>
    <source>
        <strain evidence="2 3">CBS 144469</strain>
    </source>
</reference>
<proteinExistence type="predicted"/>
<accession>A0A8H6HDP3</accession>
<keyword evidence="3" id="KW-1185">Reference proteome</keyword>
<dbReference type="Proteomes" id="UP000521943">
    <property type="component" value="Unassembled WGS sequence"/>
</dbReference>
<protein>
    <submittedName>
        <fullName evidence="2">Uncharacterized protein</fullName>
    </submittedName>
</protein>
<sequence>MATLHGKYTINKYSRLGKEVKDPGPNASHEERVDYWRYRMSGRDVPLNKEDEENLLATGLYERASEASGLDNREEDKDENENE</sequence>
<comment type="caution">
    <text evidence="2">The sequence shown here is derived from an EMBL/GenBank/DDBJ whole genome shotgun (WGS) entry which is preliminary data.</text>
</comment>
<gene>
    <name evidence="2" type="ORF">DFP72DRAFT_1177157</name>
</gene>
<evidence type="ECO:0000313" key="2">
    <source>
        <dbReference type="EMBL" id="KAF6744307.1"/>
    </source>
</evidence>
<dbReference type="EMBL" id="JACGCI010000124">
    <property type="protein sequence ID" value="KAF6744307.1"/>
    <property type="molecule type" value="Genomic_DNA"/>
</dbReference>
<organism evidence="2 3">
    <name type="scientific">Ephemerocybe angulata</name>
    <dbReference type="NCBI Taxonomy" id="980116"/>
    <lineage>
        <taxon>Eukaryota</taxon>
        <taxon>Fungi</taxon>
        <taxon>Dikarya</taxon>
        <taxon>Basidiomycota</taxon>
        <taxon>Agaricomycotina</taxon>
        <taxon>Agaricomycetes</taxon>
        <taxon>Agaricomycetidae</taxon>
        <taxon>Agaricales</taxon>
        <taxon>Agaricineae</taxon>
        <taxon>Psathyrellaceae</taxon>
        <taxon>Ephemerocybe</taxon>
    </lineage>
</organism>
<feature type="region of interest" description="Disordered" evidence="1">
    <location>
        <begin position="60"/>
        <end position="83"/>
    </location>
</feature>